<proteinExistence type="predicted"/>
<name>A7HPV7_PARL1</name>
<accession>A7HPV7</accession>
<keyword evidence="3" id="KW-0378">Hydrolase</keyword>
<dbReference type="RefSeq" id="WP_011995231.1">
    <property type="nucleotide sequence ID" value="NC_009719.1"/>
</dbReference>
<keyword evidence="2" id="KW-0479">Metal-binding</keyword>
<evidence type="ECO:0000313" key="8">
    <source>
        <dbReference type="Proteomes" id="UP000006377"/>
    </source>
</evidence>
<dbReference type="InterPro" id="IPR028090">
    <property type="entry name" value="JAB_dom_prok"/>
</dbReference>
<evidence type="ECO:0000256" key="1">
    <source>
        <dbReference type="ARBA" id="ARBA00022670"/>
    </source>
</evidence>
<dbReference type="EMBL" id="CP000774">
    <property type="protein sequence ID" value="ABS61940.1"/>
    <property type="molecule type" value="Genomic_DNA"/>
</dbReference>
<feature type="domain" description="JAB" evidence="6">
    <location>
        <begin position="24"/>
        <end position="136"/>
    </location>
</feature>
<dbReference type="GO" id="GO:0008237">
    <property type="term" value="F:metallopeptidase activity"/>
    <property type="evidence" value="ECO:0007669"/>
    <property type="project" value="UniProtKB-KW"/>
</dbReference>
<evidence type="ECO:0000256" key="5">
    <source>
        <dbReference type="ARBA" id="ARBA00023049"/>
    </source>
</evidence>
<dbReference type="KEGG" id="pla:Plav_0317"/>
<keyword evidence="8" id="KW-1185">Reference proteome</keyword>
<evidence type="ECO:0000256" key="3">
    <source>
        <dbReference type="ARBA" id="ARBA00022801"/>
    </source>
</evidence>
<reference evidence="7 8" key="1">
    <citation type="journal article" date="2011" name="Stand. Genomic Sci.">
        <title>Complete genome sequence of Parvibaculum lavamentivorans type strain (DS-1(T)).</title>
        <authorList>
            <person name="Schleheck D."/>
            <person name="Weiss M."/>
            <person name="Pitluck S."/>
            <person name="Bruce D."/>
            <person name="Land M.L."/>
            <person name="Han S."/>
            <person name="Saunders E."/>
            <person name="Tapia R."/>
            <person name="Detter C."/>
            <person name="Brettin T."/>
            <person name="Han J."/>
            <person name="Woyke T."/>
            <person name="Goodwin L."/>
            <person name="Pennacchio L."/>
            <person name="Nolan M."/>
            <person name="Cook A.M."/>
            <person name="Kjelleberg S."/>
            <person name="Thomas T."/>
        </authorList>
    </citation>
    <scope>NUCLEOTIDE SEQUENCE [LARGE SCALE GENOMIC DNA]</scope>
    <source>
        <strain evidence="8">DS-1 / DSM 13023 / NCIMB 13966</strain>
    </source>
</reference>
<evidence type="ECO:0000259" key="6">
    <source>
        <dbReference type="Pfam" id="PF14464"/>
    </source>
</evidence>
<dbReference type="STRING" id="402881.Plav_0317"/>
<keyword evidence="1" id="KW-0645">Protease</keyword>
<dbReference type="Pfam" id="PF14464">
    <property type="entry name" value="Prok-JAB"/>
    <property type="match status" value="1"/>
</dbReference>
<dbReference type="HOGENOM" id="CLU_123228_2_1_5"/>
<keyword evidence="5" id="KW-0482">Metalloprotease</keyword>
<dbReference type="GO" id="GO:0006508">
    <property type="term" value="P:proteolysis"/>
    <property type="evidence" value="ECO:0007669"/>
    <property type="project" value="UniProtKB-KW"/>
</dbReference>
<dbReference type="GO" id="GO:0046872">
    <property type="term" value="F:metal ion binding"/>
    <property type="evidence" value="ECO:0007669"/>
    <property type="project" value="UniProtKB-KW"/>
</dbReference>
<dbReference type="eggNOG" id="COG1310">
    <property type="taxonomic scope" value="Bacteria"/>
</dbReference>
<evidence type="ECO:0000256" key="4">
    <source>
        <dbReference type="ARBA" id="ARBA00022833"/>
    </source>
</evidence>
<keyword evidence="4" id="KW-0862">Zinc</keyword>
<gene>
    <name evidence="7" type="ordered locus">Plav_0317</name>
</gene>
<dbReference type="AlphaFoldDB" id="A7HPV7"/>
<organism evidence="7 8">
    <name type="scientific">Parvibaculum lavamentivorans (strain DS-1 / DSM 13023 / NCIMB 13966)</name>
    <dbReference type="NCBI Taxonomy" id="402881"/>
    <lineage>
        <taxon>Bacteria</taxon>
        <taxon>Pseudomonadati</taxon>
        <taxon>Pseudomonadota</taxon>
        <taxon>Alphaproteobacteria</taxon>
        <taxon>Hyphomicrobiales</taxon>
        <taxon>Parvibaculaceae</taxon>
        <taxon>Parvibaculum</taxon>
    </lineage>
</organism>
<dbReference type="SUPFAM" id="SSF102712">
    <property type="entry name" value="JAB1/MPN domain"/>
    <property type="match status" value="1"/>
</dbReference>
<protein>
    <recommendedName>
        <fullName evidence="6">JAB domain-containing protein</fullName>
    </recommendedName>
</protein>
<evidence type="ECO:0000313" key="7">
    <source>
        <dbReference type="EMBL" id="ABS61940.1"/>
    </source>
</evidence>
<evidence type="ECO:0000256" key="2">
    <source>
        <dbReference type="ARBA" id="ARBA00022723"/>
    </source>
</evidence>
<dbReference type="Gene3D" id="3.40.140.10">
    <property type="entry name" value="Cytidine Deaminase, domain 2"/>
    <property type="match status" value="1"/>
</dbReference>
<dbReference type="OrthoDB" id="7848394at2"/>
<sequence length="162" mass="18255">MIDTPLAFELPNNLGRLEIETTALKHMWRHRQTNLLKREAGGQLFAAIDADAVCIVEATGPRPTDKRGRYHYHPDRTAEKREIEDRYAAGLHFVGDWHTHPQGMPSPSDTDLSNFQDMVTRSEHSLPGFILIVVGKQRFPSGLHVTFVTATGFYELTPHAPV</sequence>
<dbReference type="Proteomes" id="UP000006377">
    <property type="component" value="Chromosome"/>
</dbReference>